<proteinExistence type="predicted"/>
<sequence length="39" mass="4112">MVLSGVGWRSGKSDDPLIPCAGLLGTMNFRRCSTCDGLP</sequence>
<reference evidence="1 2" key="2">
    <citation type="journal article" date="2012" name="J. Bacteriol.">
        <title>Genome Sequence of Edwardsiella ictaluri 93-146, a Strain Associated with a Natural Channel Catfish Outbreak of Enteric Septicemia of Catfish.</title>
        <authorList>
            <person name="Williams M.L."/>
            <person name="Gillaspy A.F."/>
            <person name="Dyer D.W."/>
            <person name="Thune R.L."/>
            <person name="Waldbieser G.C."/>
            <person name="Schuster S.C."/>
            <person name="Gipson J."/>
            <person name="Zaitshik J."/>
            <person name="Landry C."/>
            <person name="Banes M.M."/>
            <person name="Lawrence M.L."/>
        </authorList>
    </citation>
    <scope>NUCLEOTIDE SEQUENCE [LARGE SCALE GENOMIC DNA]</scope>
    <source>
        <strain evidence="1 2">93-146</strain>
    </source>
</reference>
<name>C5BFJ4_EDWI9</name>
<accession>C5BFJ4</accession>
<gene>
    <name evidence="1" type="ordered locus">NT01EI_1778</name>
</gene>
<protein>
    <submittedName>
        <fullName evidence="1">Uncharacterized protein</fullName>
    </submittedName>
</protein>
<dbReference type="Proteomes" id="UP000001485">
    <property type="component" value="Chromosome"/>
</dbReference>
<organism evidence="1 2">
    <name type="scientific">Edwardsiella ictaluri (strain 93-146)</name>
    <dbReference type="NCBI Taxonomy" id="634503"/>
    <lineage>
        <taxon>Bacteria</taxon>
        <taxon>Pseudomonadati</taxon>
        <taxon>Pseudomonadota</taxon>
        <taxon>Gammaproteobacteria</taxon>
        <taxon>Enterobacterales</taxon>
        <taxon>Hafniaceae</taxon>
        <taxon>Edwardsiella</taxon>
    </lineage>
</organism>
<dbReference type="AlphaFoldDB" id="C5BFJ4"/>
<dbReference type="HOGENOM" id="CLU_3308748_0_0_6"/>
<evidence type="ECO:0000313" key="1">
    <source>
        <dbReference type="EMBL" id="ACR68957.1"/>
    </source>
</evidence>
<dbReference type="EMBL" id="CP001600">
    <property type="protein sequence ID" value="ACR68957.1"/>
    <property type="molecule type" value="Genomic_DNA"/>
</dbReference>
<dbReference type="KEGG" id="eic:NT01EI_1778"/>
<reference evidence="2" key="1">
    <citation type="submission" date="2009-03" db="EMBL/GenBank/DDBJ databases">
        <title>Complete genome sequence of Edwardsiella ictaluri 93-146.</title>
        <authorList>
            <person name="Williams M.L."/>
            <person name="Gillaspy A.F."/>
            <person name="Dyer D.W."/>
            <person name="Thune R.L."/>
            <person name="Waldbieser G.C."/>
            <person name="Schuster S.C."/>
            <person name="Gipson J."/>
            <person name="Zaitshik J."/>
            <person name="Landry C."/>
            <person name="Lawrence M.L."/>
        </authorList>
    </citation>
    <scope>NUCLEOTIDE SEQUENCE [LARGE SCALE GENOMIC DNA]</scope>
    <source>
        <strain evidence="2">93-146</strain>
    </source>
</reference>
<evidence type="ECO:0000313" key="2">
    <source>
        <dbReference type="Proteomes" id="UP000001485"/>
    </source>
</evidence>